<organism evidence="2 3">
    <name type="scientific">Oryza rufipogon</name>
    <name type="common">Brownbeard rice</name>
    <name type="synonym">Asian wild rice</name>
    <dbReference type="NCBI Taxonomy" id="4529"/>
    <lineage>
        <taxon>Eukaryota</taxon>
        <taxon>Viridiplantae</taxon>
        <taxon>Streptophyta</taxon>
        <taxon>Embryophyta</taxon>
        <taxon>Tracheophyta</taxon>
        <taxon>Spermatophyta</taxon>
        <taxon>Magnoliopsida</taxon>
        <taxon>Liliopsida</taxon>
        <taxon>Poales</taxon>
        <taxon>Poaceae</taxon>
        <taxon>BOP clade</taxon>
        <taxon>Oryzoideae</taxon>
        <taxon>Oryzeae</taxon>
        <taxon>Oryzinae</taxon>
        <taxon>Oryza</taxon>
    </lineage>
</organism>
<feature type="region of interest" description="Disordered" evidence="1">
    <location>
        <begin position="85"/>
        <end position="110"/>
    </location>
</feature>
<proteinExistence type="predicted"/>
<evidence type="ECO:0000256" key="1">
    <source>
        <dbReference type="SAM" id="MobiDB-lite"/>
    </source>
</evidence>
<keyword evidence="3" id="KW-1185">Reference proteome</keyword>
<dbReference type="EnsemblPlants" id="ORUFI05G00840.1">
    <property type="protein sequence ID" value="ORUFI05G00840.1"/>
    <property type="gene ID" value="ORUFI05G00840"/>
</dbReference>
<feature type="compositionally biased region" description="Basic residues" evidence="1">
    <location>
        <begin position="90"/>
        <end position="101"/>
    </location>
</feature>
<dbReference type="OMA" id="MQQRCET"/>
<dbReference type="HOGENOM" id="CLU_2175153_0_0_1"/>
<evidence type="ECO:0000313" key="3">
    <source>
        <dbReference type="Proteomes" id="UP000008022"/>
    </source>
</evidence>
<sequence length="110" mass="12510">MQQRCETGFMFITSKGYSQSISFTSLLSKNQSPTASAMVYSADSTLDHEQNIEEVNQEDWRNTDTFMDDSDETAAAAAIRCAHRSEGGSKWRRRGGRRQKWAAREGHNER</sequence>
<name>A0A0E0PGL0_ORYRU</name>
<protein>
    <submittedName>
        <fullName evidence="2">Uncharacterized protein</fullName>
    </submittedName>
</protein>
<dbReference type="Proteomes" id="UP000008022">
    <property type="component" value="Unassembled WGS sequence"/>
</dbReference>
<reference evidence="2" key="2">
    <citation type="submission" date="2015-06" db="UniProtKB">
        <authorList>
            <consortium name="EnsemblPlants"/>
        </authorList>
    </citation>
    <scope>IDENTIFICATION</scope>
</reference>
<dbReference type="Gramene" id="ORUFI05G00840.1">
    <property type="protein sequence ID" value="ORUFI05G00840.1"/>
    <property type="gene ID" value="ORUFI05G00840"/>
</dbReference>
<reference evidence="3" key="1">
    <citation type="submission" date="2013-06" db="EMBL/GenBank/DDBJ databases">
        <authorList>
            <person name="Zhao Q."/>
        </authorList>
    </citation>
    <scope>NUCLEOTIDE SEQUENCE</scope>
    <source>
        <strain evidence="3">cv. W1943</strain>
    </source>
</reference>
<accession>A0A0E0PGL0</accession>
<dbReference type="AlphaFoldDB" id="A0A0E0PGL0"/>
<evidence type="ECO:0000313" key="2">
    <source>
        <dbReference type="EnsemblPlants" id="ORUFI05G00840.1"/>
    </source>
</evidence>